<protein>
    <recommendedName>
        <fullName evidence="2">DUF2202 domain-containing protein</fullName>
    </recommendedName>
</protein>
<dbReference type="AlphaFoldDB" id="A0A1T4SK25"/>
<dbReference type="EMBL" id="MTSM01000033">
    <property type="protein sequence ID" value="OPX54204.1"/>
    <property type="molecule type" value="Genomic_DNA"/>
</dbReference>
<evidence type="ECO:0000259" key="2">
    <source>
        <dbReference type="Pfam" id="PF09968"/>
    </source>
</evidence>
<dbReference type="CDD" id="cd01048">
    <property type="entry name" value="Ferritin_like_AB2"/>
    <property type="match status" value="1"/>
</dbReference>
<dbReference type="Pfam" id="PF09968">
    <property type="entry name" value="DUF2202"/>
    <property type="match status" value="1"/>
</dbReference>
<evidence type="ECO:0000256" key="1">
    <source>
        <dbReference type="SAM" id="SignalP"/>
    </source>
</evidence>
<dbReference type="STRING" id="64969.SAMN02745127_03136"/>
<comment type="caution">
    <text evidence="3">The sequence shown here is derived from an EMBL/GenBank/DDBJ whole genome shotgun (WGS) entry which is preliminary data.</text>
</comment>
<feature type="domain" description="DUF2202" evidence="2">
    <location>
        <begin position="56"/>
        <end position="219"/>
    </location>
</feature>
<dbReference type="RefSeq" id="WP_078746633.1">
    <property type="nucleotide sequence ID" value="NZ_FUXG01000035.1"/>
</dbReference>
<keyword evidence="1" id="KW-0732">Signal</keyword>
<sequence length="239" mass="26747">MKKIILPSLLILSSLLLISCSGGDNTSETSNTSLLPKDVQSAIDGEKSTLTQELKNTLSFMGNEERLAYDVYNALYQQFPNINQLKNISTESEYKHISAVQLLVRKYIYDENDFTNLDASPLGYKDTNISVMQAGVYDIKSIQVLYDELYAKGINSEQDALEVGCMVEVTDINDLNEKIEIAKNSSAKDIEAVFNFLREGSYNHYWAFDNGLKNKGIENGCCSLGTIDGVNYCHNEYPK</sequence>
<proteinExistence type="predicted"/>
<evidence type="ECO:0000313" key="3">
    <source>
        <dbReference type="EMBL" id="OPX54204.1"/>
    </source>
</evidence>
<feature type="signal peptide" evidence="1">
    <location>
        <begin position="1"/>
        <end position="22"/>
    </location>
</feature>
<accession>A0A1T4SK25</accession>
<dbReference type="OrthoDB" id="9801086at2"/>
<dbReference type="PROSITE" id="PS51257">
    <property type="entry name" value="PROKAR_LIPOPROTEIN"/>
    <property type="match status" value="1"/>
</dbReference>
<feature type="chain" id="PRO_5013295599" description="DUF2202 domain-containing protein" evidence="1">
    <location>
        <begin position="23"/>
        <end position="239"/>
    </location>
</feature>
<organism evidence="3 4">
    <name type="scientific">Oceanospirillum multiglobuliferum</name>
    <dbReference type="NCBI Taxonomy" id="64969"/>
    <lineage>
        <taxon>Bacteria</taxon>
        <taxon>Pseudomonadati</taxon>
        <taxon>Pseudomonadota</taxon>
        <taxon>Gammaproteobacteria</taxon>
        <taxon>Oceanospirillales</taxon>
        <taxon>Oceanospirillaceae</taxon>
        <taxon>Oceanospirillum</taxon>
    </lineage>
</organism>
<name>A0A1T4SK25_9GAMM</name>
<dbReference type="Gene3D" id="1.20.1260.10">
    <property type="match status" value="1"/>
</dbReference>
<dbReference type="InterPro" id="IPR012347">
    <property type="entry name" value="Ferritin-like"/>
</dbReference>
<keyword evidence="4" id="KW-1185">Reference proteome</keyword>
<dbReference type="InterPro" id="IPR019243">
    <property type="entry name" value="DUF2202"/>
</dbReference>
<reference evidence="3 4" key="1">
    <citation type="submission" date="2017-01" db="EMBL/GenBank/DDBJ databases">
        <title>Genome Sequencing of a Marine Spirillum, Oceanospirillum multiglobuliferum ATCC 33336, from Japan.</title>
        <authorList>
            <person name="Carney J.G."/>
            <person name="Trachtenberg A.M."/>
            <person name="Rheaume B.A."/>
            <person name="Linnane J.D."/>
            <person name="Pitts N.L."/>
            <person name="Mykles D.L."/>
            <person name="Maclea K.S."/>
        </authorList>
    </citation>
    <scope>NUCLEOTIDE SEQUENCE [LARGE SCALE GENOMIC DNA]</scope>
    <source>
        <strain evidence="3 4">ATCC 33336</strain>
    </source>
</reference>
<gene>
    <name evidence="3" type="ORF">BTE48_15340</name>
</gene>
<evidence type="ECO:0000313" key="4">
    <source>
        <dbReference type="Proteomes" id="UP000191418"/>
    </source>
</evidence>
<dbReference type="Proteomes" id="UP000191418">
    <property type="component" value="Unassembled WGS sequence"/>
</dbReference>